<protein>
    <submittedName>
        <fullName evidence="1">Alkaline phosphatase</fullName>
    </submittedName>
</protein>
<comment type="caution">
    <text evidence="1">The sequence shown here is derived from an EMBL/GenBank/DDBJ whole genome shotgun (WGS) entry which is preliminary data.</text>
</comment>
<dbReference type="Pfam" id="PF08665">
    <property type="entry name" value="PglZ"/>
    <property type="match status" value="1"/>
</dbReference>
<dbReference type="NCBIfam" id="TIGR02687">
    <property type="entry name" value="BREX-1 system phosphatase PglZ type A"/>
    <property type="match status" value="1"/>
</dbReference>
<organism evidence="1 2">
    <name type="scientific">Empedobacter brevis NBRC 14943 = ATCC 43319</name>
    <dbReference type="NCBI Taxonomy" id="1218108"/>
    <lineage>
        <taxon>Bacteria</taxon>
        <taxon>Pseudomonadati</taxon>
        <taxon>Bacteroidota</taxon>
        <taxon>Flavobacteriia</taxon>
        <taxon>Flavobacteriales</taxon>
        <taxon>Weeksellaceae</taxon>
        <taxon>Empedobacter</taxon>
    </lineage>
</organism>
<dbReference type="GeneID" id="84649424"/>
<dbReference type="AlphaFoldDB" id="A0A511NDD9"/>
<proteinExistence type="predicted"/>
<dbReference type="OrthoDB" id="9769734at2"/>
<reference evidence="1 2" key="1">
    <citation type="submission" date="2019-07" db="EMBL/GenBank/DDBJ databases">
        <title>Whole genome shotgun sequence of Empedobacter brevis NBRC 14943.</title>
        <authorList>
            <person name="Hosoyama A."/>
            <person name="Uohara A."/>
            <person name="Ohji S."/>
            <person name="Ichikawa N."/>
        </authorList>
    </citation>
    <scope>NUCLEOTIDE SEQUENCE [LARGE SCALE GENOMIC DNA]</scope>
    <source>
        <strain evidence="1 2">NBRC 14943</strain>
    </source>
</reference>
<sequence length="832" mass="97789">MNKLEETLLQLFQKHRIIVWYDAEKEYEDEIQQANLPSIEIIRVDGNEFTVKYRVLQVEPQQQFLLYIPTVRPENEDNWLLDIELSHQLFHTDQESMLLQELDLPIQYKEWAKTRTAYFKNKERKKKFLELAEKTDTPEVLDLKLLQIIFGTLTTSTDDFIQSYVKAFVEEKEAQLTKDLERYQLKSVFWNLVAEQYQYIHDEPTIYDFVLEVFYANASFIENRKKISRNAMVLYQKWKDISSFKPVLDILADRIASDINVVDKIDETSSEALLFDDVFREVDQRVIRDLRDLILNQSITAETFEKISKDREASRWYKEYQDFYETLRYASRLQDFLQSVAIPSFSSYEDGFAFYTKEGYKADMYYRKFMFHYRLTNNNGFRILYEEVHKWYSNSWMFKLSENWQSLINKTQEWYVGDQSIQNFFKRNVKRRYIDRNTKVAVIISDAFRYEIGQELMERINKENRFDATLDFQIANLPSYTQLGMASLLPHQEIEIKEDGSALINGLSTLGLEPRKKVLNTIGGVRAEAISAEDVSTYKTKSEQAIRLVQDHDVIYIYHNRIDKIGDDKTSEVKVIEAVEDEIKFIIGLVRSLTNFNLNHILVTADHGFIYQDQELNEMDFVQDTFEGDAFKVNRRFILGKGIKGNSALTSYHSDQLKLKGDFDVLIPNGSNRMRVRGAGSRFVHGGHTLQEVVIPIVAISKKRTDTIKTVSIDVLNKGNNRITTNIHTVKLYQEEPVTANVRERNVKVYFVNRVDGSDELISDVFTYNFDFTSERAEDREKVIQLTIMSKIYRSNNVYLKVDTDVEGSNTWVNLLELHYNLNISMENDFDF</sequence>
<dbReference type="Proteomes" id="UP000321245">
    <property type="component" value="Unassembled WGS sequence"/>
</dbReference>
<dbReference type="RefSeq" id="WP_019974720.1">
    <property type="nucleotide sequence ID" value="NZ_BJXC01000003.1"/>
</dbReference>
<gene>
    <name evidence="1" type="ORF">EB1_06150</name>
</gene>
<dbReference type="InterPro" id="IPR014060">
    <property type="entry name" value="PglZ"/>
</dbReference>
<dbReference type="EMBL" id="BJXC01000003">
    <property type="protein sequence ID" value="GEM50825.1"/>
    <property type="molecule type" value="Genomic_DNA"/>
</dbReference>
<name>A0A511NDD9_9FLAO</name>
<evidence type="ECO:0000313" key="1">
    <source>
        <dbReference type="EMBL" id="GEM50825.1"/>
    </source>
</evidence>
<accession>A0A511NDD9</accession>
<dbReference type="STRING" id="1218108.GCA_000382425_01211"/>
<keyword evidence="2" id="KW-1185">Reference proteome</keyword>
<evidence type="ECO:0000313" key="2">
    <source>
        <dbReference type="Proteomes" id="UP000321245"/>
    </source>
</evidence>